<dbReference type="Proteomes" id="UP001150538">
    <property type="component" value="Unassembled WGS sequence"/>
</dbReference>
<gene>
    <name evidence="5" type="ORF">H4219_004151</name>
</gene>
<comment type="caution">
    <text evidence="5">The sequence shown here is derived from an EMBL/GenBank/DDBJ whole genome shotgun (WGS) entry which is preliminary data.</text>
</comment>
<accession>A0A9W7ZTE8</accession>
<dbReference type="Gene3D" id="2.130.10.10">
    <property type="entry name" value="YVTN repeat-like/Quinoprotein amine dehydrogenase"/>
    <property type="match status" value="2"/>
</dbReference>
<evidence type="ECO:0000313" key="5">
    <source>
        <dbReference type="EMBL" id="KAJ1915734.1"/>
    </source>
</evidence>
<dbReference type="InterPro" id="IPR036322">
    <property type="entry name" value="WD40_repeat_dom_sf"/>
</dbReference>
<feature type="region of interest" description="Disordered" evidence="4">
    <location>
        <begin position="1499"/>
        <end position="1560"/>
    </location>
</feature>
<dbReference type="GO" id="GO:0035859">
    <property type="term" value="C:Seh1-associated complex"/>
    <property type="evidence" value="ECO:0007669"/>
    <property type="project" value="TreeGrafter"/>
</dbReference>
<dbReference type="InterPro" id="IPR049567">
    <property type="entry name" value="WDR59-like"/>
</dbReference>
<dbReference type="PROSITE" id="PS00678">
    <property type="entry name" value="WD_REPEATS_1"/>
    <property type="match status" value="1"/>
</dbReference>
<dbReference type="GO" id="GO:0034198">
    <property type="term" value="P:cellular response to amino acid starvation"/>
    <property type="evidence" value="ECO:0007669"/>
    <property type="project" value="TreeGrafter"/>
</dbReference>
<keyword evidence="2" id="KW-0677">Repeat</keyword>
<keyword evidence="6" id="KW-1185">Reference proteome</keyword>
<feature type="compositionally biased region" description="Low complexity" evidence="4">
    <location>
        <begin position="1807"/>
        <end position="1816"/>
    </location>
</feature>
<dbReference type="InterPro" id="IPR001680">
    <property type="entry name" value="WD40_rpt"/>
</dbReference>
<dbReference type="EMBL" id="JANBPU010000132">
    <property type="protein sequence ID" value="KAJ1915734.1"/>
    <property type="molecule type" value="Genomic_DNA"/>
</dbReference>
<evidence type="ECO:0000256" key="2">
    <source>
        <dbReference type="ARBA" id="ARBA00022737"/>
    </source>
</evidence>
<dbReference type="GO" id="GO:0035591">
    <property type="term" value="F:signaling adaptor activity"/>
    <property type="evidence" value="ECO:0007669"/>
    <property type="project" value="TreeGrafter"/>
</dbReference>
<dbReference type="SMART" id="SM00320">
    <property type="entry name" value="WD40"/>
    <property type="match status" value="3"/>
</dbReference>
<evidence type="ECO:0000313" key="6">
    <source>
        <dbReference type="Proteomes" id="UP001150538"/>
    </source>
</evidence>
<dbReference type="GO" id="GO:1904263">
    <property type="term" value="P:positive regulation of TORC1 signaling"/>
    <property type="evidence" value="ECO:0007669"/>
    <property type="project" value="TreeGrafter"/>
</dbReference>
<dbReference type="SUPFAM" id="SSF50978">
    <property type="entry name" value="WD40 repeat-like"/>
    <property type="match status" value="1"/>
</dbReference>
<dbReference type="InterPro" id="IPR015943">
    <property type="entry name" value="WD40/YVTN_repeat-like_dom_sf"/>
</dbReference>
<feature type="compositionally biased region" description="Basic and acidic residues" evidence="4">
    <location>
        <begin position="1426"/>
        <end position="1442"/>
    </location>
</feature>
<protein>
    <submittedName>
        <fullName evidence="5">Uncharacterized protein</fullName>
    </submittedName>
</protein>
<dbReference type="InterPro" id="IPR019775">
    <property type="entry name" value="WD40_repeat_CS"/>
</dbReference>
<dbReference type="PANTHER" id="PTHR46170:SF1">
    <property type="entry name" value="GATOR COMPLEX PROTEIN WDR59"/>
    <property type="match status" value="1"/>
</dbReference>
<keyword evidence="1 3" id="KW-0853">WD repeat</keyword>
<feature type="region of interest" description="Disordered" evidence="4">
    <location>
        <begin position="1807"/>
        <end position="1880"/>
    </location>
</feature>
<feature type="compositionally biased region" description="Polar residues" evidence="4">
    <location>
        <begin position="1379"/>
        <end position="1388"/>
    </location>
</feature>
<organism evidence="5 6">
    <name type="scientific">Mycoemilia scoparia</name>
    <dbReference type="NCBI Taxonomy" id="417184"/>
    <lineage>
        <taxon>Eukaryota</taxon>
        <taxon>Fungi</taxon>
        <taxon>Fungi incertae sedis</taxon>
        <taxon>Zoopagomycota</taxon>
        <taxon>Kickxellomycotina</taxon>
        <taxon>Kickxellomycetes</taxon>
        <taxon>Kickxellales</taxon>
        <taxon>Kickxellaceae</taxon>
        <taxon>Mycoemilia</taxon>
    </lineage>
</organism>
<name>A0A9W7ZTE8_9FUNG</name>
<dbReference type="GO" id="GO:0005774">
    <property type="term" value="C:vacuolar membrane"/>
    <property type="evidence" value="ECO:0007669"/>
    <property type="project" value="TreeGrafter"/>
</dbReference>
<feature type="region of interest" description="Disordered" evidence="4">
    <location>
        <begin position="1371"/>
        <end position="1450"/>
    </location>
</feature>
<evidence type="ECO:0000256" key="1">
    <source>
        <dbReference type="ARBA" id="ARBA00022574"/>
    </source>
</evidence>
<feature type="region of interest" description="Disordered" evidence="4">
    <location>
        <begin position="656"/>
        <end position="694"/>
    </location>
</feature>
<feature type="repeat" description="WD" evidence="3">
    <location>
        <begin position="167"/>
        <end position="200"/>
    </location>
</feature>
<evidence type="ECO:0000256" key="3">
    <source>
        <dbReference type="PROSITE-ProRule" id="PRU00221"/>
    </source>
</evidence>
<reference evidence="5" key="1">
    <citation type="submission" date="2022-07" db="EMBL/GenBank/DDBJ databases">
        <title>Phylogenomic reconstructions and comparative analyses of Kickxellomycotina fungi.</title>
        <authorList>
            <person name="Reynolds N.K."/>
            <person name="Stajich J.E."/>
            <person name="Barry K."/>
            <person name="Grigoriev I.V."/>
            <person name="Crous P."/>
            <person name="Smith M.E."/>
        </authorList>
    </citation>
    <scope>NUCLEOTIDE SEQUENCE</scope>
    <source>
        <strain evidence="5">NBRC 100468</strain>
    </source>
</reference>
<evidence type="ECO:0000256" key="4">
    <source>
        <dbReference type="SAM" id="MobiDB-lite"/>
    </source>
</evidence>
<dbReference type="PROSITE" id="PS50082">
    <property type="entry name" value="WD_REPEATS_2"/>
    <property type="match status" value="1"/>
</dbReference>
<dbReference type="PANTHER" id="PTHR46170">
    <property type="entry name" value="GATOR COMPLEX PROTEIN WDR59"/>
    <property type="match status" value="1"/>
</dbReference>
<sequence>MSLSPSQRDLALAGKNGIEIIDLDSPKEPSRKLPMRSLWDYSGIKWCTQLSHPGYLASTVNENLHVWNLAHPTNQPAMTMHHGSHSIIDVDWNQKLHSAIMTCSIDPYIRIWDLRSKVEPIWLLSCWEDPSMAKFGYFRFNRLASAHKNKIMLWDVQKGTSPYEIIESAHDGPITSMAWHREHENVLITASLDGKIKRWDWGLDHKDYLTHEIDCGRPIKSIDYTPFWEGIAVTYTAPGSPMELFKDFGGPLPIYQWTGGTSGISEFTWRWQGTSDLDFGINSSDYELITWGHDRVLRKWSLGRDITKLVGEKHKAAPVEEVFASRAFSFASTYSPDGFLQRTRREHSGTLHRPSYDDAVVPAIVRKSGSGVLKQPPYSKNIGEDSLGSTTLLDSKYGLLFSPESPKELTYGQNYDDDNIAESGRIEIGTKPITRPRLSKLRRTVSGKQRAPTRVPINTAQSAYIVSDDDSSDDSLVGGTKSRGLSMEDELQRIQEKYKGSDEVRIEIINLKTRWCILSVSGPWGDGKKMAFIRVHFVFPHAYPKKSIKFDIANNAVVPYEHIEYINDGLYNITKRRPGEEGSYTLDRCINFLFEGGMQSLYSGTSHNASRVQIDIDSLGGQQDMAGSYSEHIKPDGLYMQDISYSDYSYDTDNTSEHSLTSIKSSEDDLKANDPYSGDSVLAGSDVDSDYDDDGGDDDLFMGRVYRVIPSDGHELTSEMRLSESTKAYNRHRTKAQKTPFPRLCGGVFTGPGRLVCFFSSLYTPKTYPGISESLVMADDDQDAAFDAAGFHRNVMSRQIASLPKFRDYNELSQYRNTLRFMIRNILNGTLQPDTMEDHAGGDDCSVPNGVNVTRMASGVDPSSGKPYFNYVWGPRLGGGGIDWLGVFNTNGNEDEDSDDEAPRFFFNNQESRSPSFGFTTGGLNPSSNTYFSNKPANSALAFGVGNIALITNVKEDRCADLDLAKRFILTGEDPMQVCQYNANIAALSERYDLEKLWNVIACLYSPAHMPDTSRDAYYSSMGVLPPQPPISKDSSDLFMNHDPSSPWQTSRLVYMNMDKDPITEWLKAAFDRYKQQGDVQTLALMACVLNQSFLEVEVKNNKVDEAVTFVKQPTSIRNRVLQSRLKRKQCELIESARLSKHINDQYNTLVLENNIGIPTPTSATASDFLTDPHNITSAVTQQTNGGLISPLLGSGDTISTPRNIASSLPKDISLYGLDSGHLPINSSAFGMDTKKILESSNDRLKYPTSGQNQVLGQPPSFFISTSNVVKGNSNKGSLPMDLQGPYDSLIFHNYEFAESYQEKASSAGQELSALIPHSYDFERHSFDNNNIKGISAETTSLNEPESLDHHLHHHSNSITLADYKLKRLGTTPVEPRSPLNSQNSNISGEKKRDSQYVPGNSLDATSSSGGGGGNVDRVPLPESSADDRLGLSSKSCRDKELLPASEESDGRWKGVVSGMFKTRAFTQVNYYGQKEKDKAKEKPTDIGVINATQQIHGHPGFHQIRDSPSVVSQNSKKRLPNKATPLPKSKSRVSAKKRESQGSKMPLSQKKGAGGQQPLDISAQTKVRSWVLPRHLFKKTDTDNLHMSVTKAEFSDDDNPEMVGSKTYRPTRVLAAIESNQAFLEHLKLLYADILYRGQLQNKAVEVLNLTSTEFMPYVVMPFNQHNTDISHLPGNVTPVQFNHVVEYSKEKADQLPISCPVKVLPWIACSWCNEYVRGHALVCMRCGHGGHQSHMEKWFERIRNIMSGNLVVPSMWQTTPKTSAQPLSAVPNDNLDSEHLVEDTIPDSVLSELLFKEVENSSSISSNNSITTEIAENPGNQKRSQKSSPSSSALAAIGRGGGTLGKTPPKTKDGTKNNTYSTPSSPRSPTYGAGQDTSYGTHPIGLDMYHLNYGFVEIDGDDDDFDNACGIFNGMDPRKNDSDDIREAIFSKIDDWPTCPSGCGCNCIYHMSLHHI</sequence>
<proteinExistence type="predicted"/>
<dbReference type="OrthoDB" id="311712at2759"/>
<dbReference type="Pfam" id="PF00400">
    <property type="entry name" value="WD40"/>
    <property type="match status" value="1"/>
</dbReference>
<feature type="compositionally biased region" description="Low complexity" evidence="4">
    <location>
        <begin position="1858"/>
        <end position="1873"/>
    </location>
</feature>
<dbReference type="PROSITE" id="PS50294">
    <property type="entry name" value="WD_REPEATS_REGION"/>
    <property type="match status" value="1"/>
</dbReference>